<evidence type="ECO:0000313" key="4">
    <source>
        <dbReference type="Proteomes" id="UP000278823"/>
    </source>
</evidence>
<dbReference type="Proteomes" id="UP000278823">
    <property type="component" value="Unassembled WGS sequence"/>
</dbReference>
<dbReference type="Gene3D" id="2.30.42.10">
    <property type="match status" value="1"/>
</dbReference>
<dbReference type="PROSITE" id="PS50106">
    <property type="entry name" value="PDZ"/>
    <property type="match status" value="1"/>
</dbReference>
<dbReference type="RefSeq" id="WP_126919139.1">
    <property type="nucleotide sequence ID" value="NZ_ML133686.1"/>
</dbReference>
<keyword evidence="4" id="KW-1185">Reference proteome</keyword>
<dbReference type="SMART" id="SM00228">
    <property type="entry name" value="PDZ"/>
    <property type="match status" value="1"/>
</dbReference>
<feature type="region of interest" description="Disordered" evidence="1">
    <location>
        <begin position="153"/>
        <end position="237"/>
    </location>
</feature>
<feature type="domain" description="PDZ" evidence="2">
    <location>
        <begin position="61"/>
        <end position="129"/>
    </location>
</feature>
<dbReference type="InterPro" id="IPR001478">
    <property type="entry name" value="PDZ"/>
</dbReference>
<name>A0A432PTR0_9HYPH</name>
<dbReference type="Pfam" id="PF13180">
    <property type="entry name" value="PDZ_2"/>
    <property type="match status" value="1"/>
</dbReference>
<evidence type="ECO:0000259" key="2">
    <source>
        <dbReference type="PROSITE" id="PS50106"/>
    </source>
</evidence>
<dbReference type="EMBL" id="RJTH01000001">
    <property type="protein sequence ID" value="RUM27157.1"/>
    <property type="molecule type" value="Genomic_DNA"/>
</dbReference>
<feature type="compositionally biased region" description="Polar residues" evidence="1">
    <location>
        <begin position="153"/>
        <end position="168"/>
    </location>
</feature>
<evidence type="ECO:0000256" key="1">
    <source>
        <dbReference type="SAM" id="MobiDB-lite"/>
    </source>
</evidence>
<protein>
    <submittedName>
        <fullName evidence="3">PDZ domain-containing protein</fullName>
    </submittedName>
</protein>
<comment type="caution">
    <text evidence="3">The sequence shown here is derived from an EMBL/GenBank/DDBJ whole genome shotgun (WGS) entry which is preliminary data.</text>
</comment>
<dbReference type="OrthoDB" id="8083606at2"/>
<organism evidence="3 4">
    <name type="scientific">Rhizobium vallis</name>
    <dbReference type="NCBI Taxonomy" id="634290"/>
    <lineage>
        <taxon>Bacteria</taxon>
        <taxon>Pseudomonadati</taxon>
        <taxon>Pseudomonadota</taxon>
        <taxon>Alphaproteobacteria</taxon>
        <taxon>Hyphomicrobiales</taxon>
        <taxon>Rhizobiaceae</taxon>
        <taxon>Rhizobium/Agrobacterium group</taxon>
        <taxon>Rhizobium</taxon>
    </lineage>
</organism>
<dbReference type="SUPFAM" id="SSF50156">
    <property type="entry name" value="PDZ domain-like"/>
    <property type="match status" value="1"/>
</dbReference>
<reference evidence="4" key="1">
    <citation type="submission" date="2018-11" db="EMBL/GenBank/DDBJ databases">
        <title>Rhizobium chutanense sp. nov., isolated from root nodules of Phaseolus vulgaris in China.</title>
        <authorList>
            <person name="Huo Y."/>
        </authorList>
    </citation>
    <scope>NUCLEOTIDE SEQUENCE [LARGE SCALE GENOMIC DNA]</scope>
    <source>
        <strain evidence="4">CCBAU 65647</strain>
    </source>
</reference>
<dbReference type="AlphaFoldDB" id="A0A432PTR0"/>
<sequence length="237" mass="24926">MKTSYNALRALLIIANITSPLTGYSAAYAAAPPKHGLPSPQISKALDALLLPVNKAVIKKFKLAKGEHGVLVLSVKKGGVADKQGIKPGDVLSEVHGHKVHKPVDVDVAVSRDLKAGKSDIALAVLRDGAPVAVAAVITLEEYNEAISVTEVSSWESDTSETSFSYSEYVSEETQTIESSYESEETTVEEAMTQEESSSDEETSEEASDDSSDDDGDDDAGSDDDGGDDSDGDSDDG</sequence>
<proteinExistence type="predicted"/>
<dbReference type="InterPro" id="IPR036034">
    <property type="entry name" value="PDZ_sf"/>
</dbReference>
<accession>A0A432PTR0</accession>
<feature type="compositionally biased region" description="Acidic residues" evidence="1">
    <location>
        <begin position="197"/>
        <end position="237"/>
    </location>
</feature>
<evidence type="ECO:0000313" key="3">
    <source>
        <dbReference type="EMBL" id="RUM27157.1"/>
    </source>
</evidence>
<gene>
    <name evidence="3" type="ORF">EFQ99_02870</name>
</gene>